<dbReference type="PANTHER" id="PTHR33371">
    <property type="entry name" value="INTERMEMBRANE PHOSPHOLIPID TRANSPORT SYSTEM BINDING PROTEIN MLAD-RELATED"/>
    <property type="match status" value="1"/>
</dbReference>
<sequence>MKEKKELNSAKLGLMVIAGVLFLVFSLYMIGKNQNLFGSSVEVVAVMDNVNGLVPGNNVRFKGMDIGTVKSIDMVNDSSIFVYFLVKRKMQPNIKQNALTSINTDGLMGNKILQIIPQDGDARPIIEGDTLYPQDVLSTDEMLKRLGSTGDYFERIAVNLYDITNKLNQSEALWKVLSDQEMTADIKSTIKELNLASRNATAMTKSGLDLLKKLEVGEGLVHTAFTNETLSEQLIASMDNVIQTSENAVTLIAEIRNWLTEIQEAEGTVNLILQDSALRAEIQQTISNLESGTDNFNQNMEALKQNFLFRRYFRRLEKKE</sequence>
<protein>
    <submittedName>
        <fullName evidence="3">Phospholipid/cholesterol/gamma-HCH transport system substrate-binding protein</fullName>
    </submittedName>
</protein>
<name>A0A239ES85_9BACT</name>
<dbReference type="OrthoDB" id="9771725at2"/>
<feature type="transmembrane region" description="Helical" evidence="1">
    <location>
        <begin position="12"/>
        <end position="31"/>
    </location>
</feature>
<dbReference type="InterPro" id="IPR052336">
    <property type="entry name" value="MlaD_Phospholipid_Transporter"/>
</dbReference>
<reference evidence="4" key="1">
    <citation type="submission" date="2017-06" db="EMBL/GenBank/DDBJ databases">
        <authorList>
            <person name="Varghese N."/>
            <person name="Submissions S."/>
        </authorList>
    </citation>
    <scope>NUCLEOTIDE SEQUENCE [LARGE SCALE GENOMIC DNA]</scope>
    <source>
        <strain evidence="4">5C</strain>
    </source>
</reference>
<evidence type="ECO:0000313" key="3">
    <source>
        <dbReference type="EMBL" id="SNS47515.1"/>
    </source>
</evidence>
<organism evidence="3 4">
    <name type="scientific">Belliella buryatensis</name>
    <dbReference type="NCBI Taxonomy" id="1500549"/>
    <lineage>
        <taxon>Bacteria</taxon>
        <taxon>Pseudomonadati</taxon>
        <taxon>Bacteroidota</taxon>
        <taxon>Cytophagia</taxon>
        <taxon>Cytophagales</taxon>
        <taxon>Cyclobacteriaceae</taxon>
        <taxon>Belliella</taxon>
    </lineage>
</organism>
<accession>A0A239ES85</accession>
<dbReference type="Pfam" id="PF02470">
    <property type="entry name" value="MlaD"/>
    <property type="match status" value="1"/>
</dbReference>
<dbReference type="EMBL" id="FZOK01000010">
    <property type="protein sequence ID" value="SNS47515.1"/>
    <property type="molecule type" value="Genomic_DNA"/>
</dbReference>
<dbReference type="Proteomes" id="UP000198480">
    <property type="component" value="Unassembled WGS sequence"/>
</dbReference>
<keyword evidence="4" id="KW-1185">Reference proteome</keyword>
<keyword evidence="1" id="KW-0812">Transmembrane</keyword>
<evidence type="ECO:0000313" key="4">
    <source>
        <dbReference type="Proteomes" id="UP000198480"/>
    </source>
</evidence>
<gene>
    <name evidence="3" type="ORF">SAMN06295967_11097</name>
</gene>
<keyword evidence="1" id="KW-1133">Transmembrane helix</keyword>
<feature type="domain" description="Mce/MlaD" evidence="2">
    <location>
        <begin position="40"/>
        <end position="117"/>
    </location>
</feature>
<evidence type="ECO:0000259" key="2">
    <source>
        <dbReference type="Pfam" id="PF02470"/>
    </source>
</evidence>
<dbReference type="PANTHER" id="PTHR33371:SF4">
    <property type="entry name" value="INTERMEMBRANE PHOSPHOLIPID TRANSPORT SYSTEM BINDING PROTEIN MLAD"/>
    <property type="match status" value="1"/>
</dbReference>
<dbReference type="RefSeq" id="WP_089241054.1">
    <property type="nucleotide sequence ID" value="NZ_FZOK01000010.1"/>
</dbReference>
<dbReference type="AlphaFoldDB" id="A0A239ES85"/>
<evidence type="ECO:0000256" key="1">
    <source>
        <dbReference type="SAM" id="Phobius"/>
    </source>
</evidence>
<dbReference type="InterPro" id="IPR003399">
    <property type="entry name" value="Mce/MlaD"/>
</dbReference>
<proteinExistence type="predicted"/>
<keyword evidence="1" id="KW-0472">Membrane</keyword>